<protein>
    <recommendedName>
        <fullName evidence="1">VWFA domain-containing protein</fullName>
    </recommendedName>
</protein>
<dbReference type="Pfam" id="PF13519">
    <property type="entry name" value="VWA_2"/>
    <property type="match status" value="1"/>
</dbReference>
<reference evidence="2 3" key="1">
    <citation type="submission" date="2024-02" db="EMBL/GenBank/DDBJ databases">
        <authorList>
            <person name="Chen Y."/>
            <person name="Shah S."/>
            <person name="Dougan E. K."/>
            <person name="Thang M."/>
            <person name="Chan C."/>
        </authorList>
    </citation>
    <scope>NUCLEOTIDE SEQUENCE [LARGE SCALE GENOMIC DNA]</scope>
</reference>
<name>A0ABP0MSV2_9DINO</name>
<organism evidence="2 3">
    <name type="scientific">Durusdinium trenchii</name>
    <dbReference type="NCBI Taxonomy" id="1381693"/>
    <lineage>
        <taxon>Eukaryota</taxon>
        <taxon>Sar</taxon>
        <taxon>Alveolata</taxon>
        <taxon>Dinophyceae</taxon>
        <taxon>Suessiales</taxon>
        <taxon>Symbiodiniaceae</taxon>
        <taxon>Durusdinium</taxon>
    </lineage>
</organism>
<feature type="domain" description="VWFA" evidence="1">
    <location>
        <begin position="43"/>
        <end position="252"/>
    </location>
</feature>
<proteinExistence type="predicted"/>
<dbReference type="PANTHER" id="PTHR10579">
    <property type="entry name" value="CALCIUM-ACTIVATED CHLORIDE CHANNEL REGULATOR"/>
    <property type="match status" value="1"/>
</dbReference>
<dbReference type="EMBL" id="CAXAMN010019446">
    <property type="protein sequence ID" value="CAK9054278.1"/>
    <property type="molecule type" value="Genomic_DNA"/>
</dbReference>
<dbReference type="InterPro" id="IPR002035">
    <property type="entry name" value="VWF_A"/>
</dbReference>
<dbReference type="SUPFAM" id="SSF53300">
    <property type="entry name" value="vWA-like"/>
    <property type="match status" value="1"/>
</dbReference>
<dbReference type="Gene3D" id="3.40.50.410">
    <property type="entry name" value="von Willebrand factor, type A domain"/>
    <property type="match status" value="1"/>
</dbReference>
<dbReference type="InterPro" id="IPR051266">
    <property type="entry name" value="CLCR"/>
</dbReference>
<evidence type="ECO:0000259" key="1">
    <source>
        <dbReference type="PROSITE" id="PS50234"/>
    </source>
</evidence>
<comment type="caution">
    <text evidence="2">The sequence shown here is derived from an EMBL/GenBank/DDBJ whole genome shotgun (WGS) entry which is preliminary data.</text>
</comment>
<accession>A0ABP0MSV2</accession>
<evidence type="ECO:0000313" key="2">
    <source>
        <dbReference type="EMBL" id="CAK9054278.1"/>
    </source>
</evidence>
<dbReference type="PROSITE" id="PS50234">
    <property type="entry name" value="VWFA"/>
    <property type="match status" value="1"/>
</dbReference>
<dbReference type="SMART" id="SM00327">
    <property type="entry name" value="VWA"/>
    <property type="match status" value="1"/>
</dbReference>
<keyword evidence="3" id="KW-1185">Reference proteome</keyword>
<dbReference type="PANTHER" id="PTHR10579:SF156">
    <property type="entry name" value="VWFA DOMAIN-CONTAINING PROTEIN"/>
    <property type="match status" value="1"/>
</dbReference>
<dbReference type="InterPro" id="IPR032838">
    <property type="entry name" value="Vwaint_dom"/>
</dbReference>
<dbReference type="Proteomes" id="UP001642484">
    <property type="component" value="Unassembled WGS sequence"/>
</dbReference>
<dbReference type="Pfam" id="PF14624">
    <property type="entry name" value="Vwaint"/>
    <property type="match status" value="1"/>
</dbReference>
<gene>
    <name evidence="2" type="ORF">CCMP2556_LOCUS27147</name>
</gene>
<evidence type="ECO:0000313" key="3">
    <source>
        <dbReference type="Proteomes" id="UP001642484"/>
    </source>
</evidence>
<dbReference type="InterPro" id="IPR036465">
    <property type="entry name" value="vWFA_dom_sf"/>
</dbReference>
<sequence>MLAPPPGPDVVTASVAAGTAGPGGVPVLISVLPPPGSARTPSDICCVVDVSGSMSNDALLQGEDGTMSTSHGLSVLDIVKHALRTIIANLDESDRLACVSYSNAAKEIFPLTPMTPNGRTQSEAKLNELQADGMTNLWDGLQTGLQILKSGQDADGSGRMQHIMLFTDGMPNINPPRGILPMLKRLKDKSEGGKLPCTVSTFGFGYELDSALLSDLAVEGFGAYAFIPDAGFVGTVFVNAMSNLLATMAKDVTVTLKSSSKLTVLGGHQTAQKEVTTVQLGTLQFGQSKDIVVLAEGDGQVEATVEYRTRSGPASVPAAAGEPDPLRVELQRLRLRAVDSIGQAMESLKLTAMERANGKPLPLEDADRFIKAMVSEITSSPARDADAIKGLLEDLEGQVTEALSREDWYKKWGIHYLPSLMFAHLTQQCNNFKDAGVQSYGGDLFQNIRDKADEIFLSLPPPQPTVRTRPAEAAVPVSRPAPAPIAPISMAAFYDASGG</sequence>